<evidence type="ECO:0000313" key="2">
    <source>
        <dbReference type="EMBL" id="PIT14004.1"/>
    </source>
</evidence>
<accession>A0A2N9WSP3</accession>
<protein>
    <submittedName>
        <fullName evidence="2">Uncharacterized protein</fullName>
    </submittedName>
</protein>
<gene>
    <name evidence="2" type="ORF">BGI32_08220</name>
</gene>
<dbReference type="EMBL" id="MDVB01000089">
    <property type="protein sequence ID" value="PIT14004.1"/>
    <property type="molecule type" value="Genomic_DNA"/>
</dbReference>
<name>A0A2N9WSP3_9NEIS</name>
<sequence length="93" mass="10617">MHIPAREIDGWPVSEFNRYLNYYNRFGFPQWRIEQYLAYNTLVTARAAGNDEIQLQDLLLPDLADDETDSQDVADSGGDDDADEVDAFLDSLD</sequence>
<proteinExistence type="predicted"/>
<reference evidence="2 3" key="1">
    <citation type="journal article" date="2017" name="MBio">
        <title>Type VI secretion-mediated competition in the bee gut microbiome.</title>
        <authorList>
            <person name="Steele M.I."/>
            <person name="Kwong W.K."/>
            <person name="Powell J.E."/>
            <person name="Whiteley M."/>
            <person name="Moran N.A."/>
        </authorList>
    </citation>
    <scope>NUCLEOTIDE SEQUENCE [LARGE SCALE GENOMIC DNA]</scope>
    <source>
        <strain evidence="2 3">App2-2</strain>
    </source>
</reference>
<dbReference type="RefSeq" id="WP_100113881.1">
    <property type="nucleotide sequence ID" value="NZ_MDVB01000089.1"/>
</dbReference>
<feature type="region of interest" description="Disordered" evidence="1">
    <location>
        <begin position="64"/>
        <end position="93"/>
    </location>
</feature>
<dbReference type="Proteomes" id="UP000231293">
    <property type="component" value="Unassembled WGS sequence"/>
</dbReference>
<organism evidence="2 3">
    <name type="scientific">Snodgrassella alvi</name>
    <dbReference type="NCBI Taxonomy" id="1196083"/>
    <lineage>
        <taxon>Bacteria</taxon>
        <taxon>Pseudomonadati</taxon>
        <taxon>Pseudomonadota</taxon>
        <taxon>Betaproteobacteria</taxon>
        <taxon>Neisseriales</taxon>
        <taxon>Neisseriaceae</taxon>
        <taxon>Snodgrassella</taxon>
    </lineage>
</organism>
<comment type="caution">
    <text evidence="2">The sequence shown here is derived from an EMBL/GenBank/DDBJ whole genome shotgun (WGS) entry which is preliminary data.</text>
</comment>
<evidence type="ECO:0000313" key="3">
    <source>
        <dbReference type="Proteomes" id="UP000231293"/>
    </source>
</evidence>
<evidence type="ECO:0000256" key="1">
    <source>
        <dbReference type="SAM" id="MobiDB-lite"/>
    </source>
</evidence>
<dbReference type="AlphaFoldDB" id="A0A2N9WSP3"/>